<protein>
    <submittedName>
        <fullName evidence="1">Uncharacterized protein</fullName>
    </submittedName>
</protein>
<evidence type="ECO:0000313" key="1">
    <source>
        <dbReference type="EMBL" id="MPN23525.1"/>
    </source>
</evidence>
<sequence length="137" mass="16154">MKRFTIILLLLLTLSPICAQQYKDGGELVKDMYNCEPEVTLNRLQKSGYDYSKITEGTYRNQDIWIVGDQSAKSFFVDKKSLLFIRMQDKLGRSVDFLDYQLFNNKPVDTHILFYNKLGKLYMEEIFNPGNFVQSRW</sequence>
<gene>
    <name evidence="1" type="ORF">SDC9_170914</name>
</gene>
<organism evidence="1">
    <name type="scientific">bioreactor metagenome</name>
    <dbReference type="NCBI Taxonomy" id="1076179"/>
    <lineage>
        <taxon>unclassified sequences</taxon>
        <taxon>metagenomes</taxon>
        <taxon>ecological metagenomes</taxon>
    </lineage>
</organism>
<comment type="caution">
    <text evidence="1">The sequence shown here is derived from an EMBL/GenBank/DDBJ whole genome shotgun (WGS) entry which is preliminary data.</text>
</comment>
<proteinExistence type="predicted"/>
<dbReference type="AlphaFoldDB" id="A0A645GA58"/>
<dbReference type="EMBL" id="VSSQ01072070">
    <property type="protein sequence ID" value="MPN23525.1"/>
    <property type="molecule type" value="Genomic_DNA"/>
</dbReference>
<accession>A0A645GA58</accession>
<reference evidence="1" key="1">
    <citation type="submission" date="2019-08" db="EMBL/GenBank/DDBJ databases">
        <authorList>
            <person name="Kucharzyk K."/>
            <person name="Murdoch R.W."/>
            <person name="Higgins S."/>
            <person name="Loffler F."/>
        </authorList>
    </citation>
    <scope>NUCLEOTIDE SEQUENCE</scope>
</reference>
<name>A0A645GA58_9ZZZZ</name>